<dbReference type="Proteomes" id="UP000814140">
    <property type="component" value="Unassembled WGS sequence"/>
</dbReference>
<evidence type="ECO:0000313" key="1">
    <source>
        <dbReference type="EMBL" id="KAI0061079.1"/>
    </source>
</evidence>
<dbReference type="EMBL" id="MU277214">
    <property type="protein sequence ID" value="KAI0061079.1"/>
    <property type="molecule type" value="Genomic_DNA"/>
</dbReference>
<organism evidence="1 2">
    <name type="scientific">Artomyces pyxidatus</name>
    <dbReference type="NCBI Taxonomy" id="48021"/>
    <lineage>
        <taxon>Eukaryota</taxon>
        <taxon>Fungi</taxon>
        <taxon>Dikarya</taxon>
        <taxon>Basidiomycota</taxon>
        <taxon>Agaricomycotina</taxon>
        <taxon>Agaricomycetes</taxon>
        <taxon>Russulales</taxon>
        <taxon>Auriscalpiaceae</taxon>
        <taxon>Artomyces</taxon>
    </lineage>
</organism>
<evidence type="ECO:0000313" key="2">
    <source>
        <dbReference type="Proteomes" id="UP000814140"/>
    </source>
</evidence>
<reference evidence="1" key="2">
    <citation type="journal article" date="2022" name="New Phytol.">
        <title>Evolutionary transition to the ectomycorrhizal habit in the genomes of a hyperdiverse lineage of mushroom-forming fungi.</title>
        <authorList>
            <person name="Looney B."/>
            <person name="Miyauchi S."/>
            <person name="Morin E."/>
            <person name="Drula E."/>
            <person name="Courty P.E."/>
            <person name="Kohler A."/>
            <person name="Kuo A."/>
            <person name="LaButti K."/>
            <person name="Pangilinan J."/>
            <person name="Lipzen A."/>
            <person name="Riley R."/>
            <person name="Andreopoulos W."/>
            <person name="He G."/>
            <person name="Johnson J."/>
            <person name="Nolan M."/>
            <person name="Tritt A."/>
            <person name="Barry K.W."/>
            <person name="Grigoriev I.V."/>
            <person name="Nagy L.G."/>
            <person name="Hibbett D."/>
            <person name="Henrissat B."/>
            <person name="Matheny P.B."/>
            <person name="Labbe J."/>
            <person name="Martin F.M."/>
        </authorList>
    </citation>
    <scope>NUCLEOTIDE SEQUENCE</scope>
    <source>
        <strain evidence="1">HHB10654</strain>
    </source>
</reference>
<sequence length="473" mass="49704">MSARKAFVASLLLASAVLCGVHPGNTRRSDYLSTCQAIANAISSASEVYYPLSIQYTADNAHWAASSSAASACSVEPGTPADVGKIIKGGGHASNPGFSSTAGVQIAMTRFSTVTNNAASKTVDVGAGLIWDDVYKALDGSGVNIVGGRVPGVGVAGFTLGGGYSWKSNQYGLTIDNIVAYELVLPSGTVTTVTEANTDLWFALRGIVTKFTLKSYPQTEVWGGAIIYSGLNADQVNAATAKFSAQVTDKKAGILPTNDVELAAVLVVVLVFYDGPTPPAGIFDDLLAIPPVSNSAKTQSFYSFLTSLPSTNPLAGPRALFSSVSVLQYTESLLKVIYNETLFWAAWLTLLDTSPFVSYDVEPFNPAFLSYGSGSAYPASRAQPLLPTNLYFSWTLPELDQQIHDALVQSTNTIRAAAVAEGQDVAGATIYVNYALYDTPLEGIYGGNVARLQAIRKSVDPNGVMGLAGGFKF</sequence>
<keyword evidence="2" id="KW-1185">Reference proteome</keyword>
<proteinExistence type="predicted"/>
<gene>
    <name evidence="1" type="ORF">BV25DRAFT_1806080</name>
</gene>
<name>A0ACB8SXF9_9AGAM</name>
<reference evidence="1" key="1">
    <citation type="submission" date="2021-03" db="EMBL/GenBank/DDBJ databases">
        <authorList>
            <consortium name="DOE Joint Genome Institute"/>
            <person name="Ahrendt S."/>
            <person name="Looney B.P."/>
            <person name="Miyauchi S."/>
            <person name="Morin E."/>
            <person name="Drula E."/>
            <person name="Courty P.E."/>
            <person name="Chicoki N."/>
            <person name="Fauchery L."/>
            <person name="Kohler A."/>
            <person name="Kuo A."/>
            <person name="Labutti K."/>
            <person name="Pangilinan J."/>
            <person name="Lipzen A."/>
            <person name="Riley R."/>
            <person name="Andreopoulos W."/>
            <person name="He G."/>
            <person name="Johnson J."/>
            <person name="Barry K.W."/>
            <person name="Grigoriev I.V."/>
            <person name="Nagy L."/>
            <person name="Hibbett D."/>
            <person name="Henrissat B."/>
            <person name="Matheny P.B."/>
            <person name="Labbe J."/>
            <person name="Martin F."/>
        </authorList>
    </citation>
    <scope>NUCLEOTIDE SEQUENCE</scope>
    <source>
        <strain evidence="1">HHB10654</strain>
    </source>
</reference>
<accession>A0ACB8SXF9</accession>
<comment type="caution">
    <text evidence="1">The sequence shown here is derived from an EMBL/GenBank/DDBJ whole genome shotgun (WGS) entry which is preliminary data.</text>
</comment>
<protein>
    <submittedName>
        <fullName evidence="1">FAD-binding domain-containing protein</fullName>
    </submittedName>
</protein>